<reference evidence="1" key="1">
    <citation type="journal article" date="2020" name="New Phytol.">
        <title>Comparative genomics reveals dynamic genome evolution in host specialist ectomycorrhizal fungi.</title>
        <authorList>
            <person name="Lofgren L.A."/>
            <person name="Nguyen N.H."/>
            <person name="Vilgalys R."/>
            <person name="Ruytinx J."/>
            <person name="Liao H.L."/>
            <person name="Branco S."/>
            <person name="Kuo A."/>
            <person name="LaButti K."/>
            <person name="Lipzen A."/>
            <person name="Andreopoulos W."/>
            <person name="Pangilinan J."/>
            <person name="Riley R."/>
            <person name="Hundley H."/>
            <person name="Na H."/>
            <person name="Barry K."/>
            <person name="Grigoriev I.V."/>
            <person name="Stajich J.E."/>
            <person name="Kennedy P.G."/>
        </authorList>
    </citation>
    <scope>NUCLEOTIDE SEQUENCE</scope>
    <source>
        <strain evidence="1">MN1</strain>
    </source>
</reference>
<evidence type="ECO:0000313" key="2">
    <source>
        <dbReference type="Proteomes" id="UP000807769"/>
    </source>
</evidence>
<organism evidence="1 2">
    <name type="scientific">Suillus subaureus</name>
    <dbReference type="NCBI Taxonomy" id="48587"/>
    <lineage>
        <taxon>Eukaryota</taxon>
        <taxon>Fungi</taxon>
        <taxon>Dikarya</taxon>
        <taxon>Basidiomycota</taxon>
        <taxon>Agaricomycotina</taxon>
        <taxon>Agaricomycetes</taxon>
        <taxon>Agaricomycetidae</taxon>
        <taxon>Boletales</taxon>
        <taxon>Suillineae</taxon>
        <taxon>Suillaceae</taxon>
        <taxon>Suillus</taxon>
    </lineage>
</organism>
<name>A0A9P7AUZ6_9AGAM</name>
<protein>
    <submittedName>
        <fullName evidence="1">Uncharacterized protein</fullName>
    </submittedName>
</protein>
<dbReference type="OrthoDB" id="3224221at2759"/>
<proteinExistence type="predicted"/>
<accession>A0A9P7AUZ6</accession>
<dbReference type="AlphaFoldDB" id="A0A9P7AUZ6"/>
<dbReference type="GeneID" id="64627830"/>
<comment type="caution">
    <text evidence="1">The sequence shown here is derived from an EMBL/GenBank/DDBJ whole genome shotgun (WGS) entry which is preliminary data.</text>
</comment>
<evidence type="ECO:0000313" key="1">
    <source>
        <dbReference type="EMBL" id="KAG1796170.1"/>
    </source>
</evidence>
<keyword evidence="2" id="KW-1185">Reference proteome</keyword>
<dbReference type="RefSeq" id="XP_041185322.1">
    <property type="nucleotide sequence ID" value="XM_041333813.1"/>
</dbReference>
<sequence length="226" mass="25500">MQIHYCQKLESLELEKVEAIIDLTKDEDYMLYSGAMQEAVTSFIESMGPGPDPLTLQSDIMATHKLDWNQWVIDILLSLSIYLWRRRTTGPQESTCKATIKLLMVKMPTRSLKLGKRSLLSDQKVTGKDNLSVWVYLNSIMETLGKDGMSSDKSDIDDCEVPALRLKSLAIFTPRGSKPAKHIHNPKWESLQPAVAALPKAFYNPLWLMGAAIQAELKYYSTYASP</sequence>
<dbReference type="Proteomes" id="UP000807769">
    <property type="component" value="Unassembled WGS sequence"/>
</dbReference>
<gene>
    <name evidence="1" type="ORF">BJ212DRAFT_1306355</name>
</gene>
<dbReference type="EMBL" id="JABBWG010000277">
    <property type="protein sequence ID" value="KAG1796170.1"/>
    <property type="molecule type" value="Genomic_DNA"/>
</dbReference>